<evidence type="ECO:0000313" key="2">
    <source>
        <dbReference type="EMBL" id="MPV39134.1"/>
    </source>
</evidence>
<dbReference type="InterPro" id="IPR032466">
    <property type="entry name" value="Metal_Hydrolase"/>
</dbReference>
<evidence type="ECO:0000313" key="3">
    <source>
        <dbReference type="Proteomes" id="UP000437709"/>
    </source>
</evidence>
<feature type="compositionally biased region" description="Low complexity" evidence="1">
    <location>
        <begin position="7"/>
        <end position="20"/>
    </location>
</feature>
<evidence type="ECO:0000256" key="1">
    <source>
        <dbReference type="SAM" id="MobiDB-lite"/>
    </source>
</evidence>
<reference evidence="2 3" key="1">
    <citation type="submission" date="2019-10" db="EMBL/GenBank/DDBJ databases">
        <title>Georgenia wutianyii sp. nov. and Georgenia yuyongxinii sp. nov. isolated from plateau pika (Ochotona curzoniae) in the Qinghai-Tibet plateau of China.</title>
        <authorList>
            <person name="Tian Z."/>
        </authorList>
    </citation>
    <scope>NUCLEOTIDE SEQUENCE [LARGE SCALE GENOMIC DNA]</scope>
    <source>
        <strain evidence="2 3">JCM 19765</strain>
    </source>
</reference>
<dbReference type="GO" id="GO:0006508">
    <property type="term" value="P:proteolysis"/>
    <property type="evidence" value="ECO:0007669"/>
    <property type="project" value="InterPro"/>
</dbReference>
<feature type="compositionally biased region" description="Basic and acidic residues" evidence="1">
    <location>
        <begin position="21"/>
        <end position="34"/>
    </location>
</feature>
<dbReference type="InterPro" id="IPR008257">
    <property type="entry name" value="Pept_M19"/>
</dbReference>
<dbReference type="Proteomes" id="UP000437709">
    <property type="component" value="Unassembled WGS sequence"/>
</dbReference>
<dbReference type="SUPFAM" id="SSF51556">
    <property type="entry name" value="Metallo-dependent hydrolases"/>
    <property type="match status" value="1"/>
</dbReference>
<comment type="caution">
    <text evidence="2">The sequence shown here is derived from an EMBL/GenBank/DDBJ whole genome shotgun (WGS) entry which is preliminary data.</text>
</comment>
<dbReference type="PROSITE" id="PS51365">
    <property type="entry name" value="RENAL_DIPEPTIDASE_2"/>
    <property type="match status" value="1"/>
</dbReference>
<dbReference type="GO" id="GO:0070573">
    <property type="term" value="F:metallodipeptidase activity"/>
    <property type="evidence" value="ECO:0007669"/>
    <property type="project" value="InterPro"/>
</dbReference>
<dbReference type="Pfam" id="PF01244">
    <property type="entry name" value="Peptidase_M19"/>
    <property type="match status" value="1"/>
</dbReference>
<protein>
    <submittedName>
        <fullName evidence="2">Membrane dipeptidase</fullName>
    </submittedName>
</protein>
<dbReference type="AlphaFoldDB" id="A0A6N7EVH2"/>
<organism evidence="2 3">
    <name type="scientific">Georgenia subflava</name>
    <dbReference type="NCBI Taxonomy" id="1622177"/>
    <lineage>
        <taxon>Bacteria</taxon>
        <taxon>Bacillati</taxon>
        <taxon>Actinomycetota</taxon>
        <taxon>Actinomycetes</taxon>
        <taxon>Micrococcales</taxon>
        <taxon>Bogoriellaceae</taxon>
        <taxon>Georgenia</taxon>
    </lineage>
</organism>
<feature type="region of interest" description="Disordered" evidence="1">
    <location>
        <begin position="1"/>
        <end position="34"/>
    </location>
</feature>
<feature type="non-terminal residue" evidence="2">
    <location>
        <position position="1"/>
    </location>
</feature>
<proteinExistence type="predicted"/>
<accession>A0A6N7EVH2</accession>
<dbReference type="PANTHER" id="PTHR10443:SF12">
    <property type="entry name" value="DIPEPTIDASE"/>
    <property type="match status" value="1"/>
</dbReference>
<dbReference type="RefSeq" id="WP_193721661.1">
    <property type="nucleotide sequence ID" value="NZ_WHPC01000168.1"/>
</dbReference>
<dbReference type="Gene3D" id="3.20.20.140">
    <property type="entry name" value="Metal-dependent hydrolases"/>
    <property type="match status" value="1"/>
</dbReference>
<sequence length="126" mass="13129">APRPGEDPAAVAADNAGADPDAARRAAWEADHPRPEAGIDDVVAHLEHAREVAGIEHIGLGGDYDGVDRLPRGLEDVAGYPRLLEALAARGWSRDDLAALAGGNVLRVLRDADDVATETLWPTAAG</sequence>
<dbReference type="PANTHER" id="PTHR10443">
    <property type="entry name" value="MICROSOMAL DIPEPTIDASE"/>
    <property type="match status" value="1"/>
</dbReference>
<gene>
    <name evidence="2" type="ORF">GB881_19195</name>
</gene>
<keyword evidence="3" id="KW-1185">Reference proteome</keyword>
<dbReference type="EMBL" id="WHPC01000168">
    <property type="protein sequence ID" value="MPV39134.1"/>
    <property type="molecule type" value="Genomic_DNA"/>
</dbReference>
<name>A0A6N7EVH2_9MICO</name>